<feature type="signal peptide" evidence="1">
    <location>
        <begin position="1"/>
        <end position="22"/>
    </location>
</feature>
<proteinExistence type="predicted"/>
<sequence length="124" mass="14136">MFKQSIAILFLVAFVAQTFSKAVIVCSFYANQSYISKNLCENRTKPRSCCAGKCQLKKKLNKDTNEDKQNTERKSGKETEVISSKSFFCAYQHHSFAVKQAYFIQSINTTVDRAFPIFHPPCNC</sequence>
<protein>
    <recommendedName>
        <fullName evidence="4">Secreted protein</fullName>
    </recommendedName>
</protein>
<evidence type="ECO:0000256" key="1">
    <source>
        <dbReference type="SAM" id="SignalP"/>
    </source>
</evidence>
<evidence type="ECO:0008006" key="4">
    <source>
        <dbReference type="Google" id="ProtNLM"/>
    </source>
</evidence>
<dbReference type="RefSeq" id="WP_379015472.1">
    <property type="nucleotide sequence ID" value="NZ_JBHSDC010000029.1"/>
</dbReference>
<keyword evidence="3" id="KW-1185">Reference proteome</keyword>
<feature type="chain" id="PRO_5045456158" description="Secreted protein" evidence="1">
    <location>
        <begin position="23"/>
        <end position="124"/>
    </location>
</feature>
<dbReference type="EMBL" id="JBHSDC010000029">
    <property type="protein sequence ID" value="MFC4233263.1"/>
    <property type="molecule type" value="Genomic_DNA"/>
</dbReference>
<keyword evidence="1" id="KW-0732">Signal</keyword>
<name>A0ABV8PYS8_9BACT</name>
<dbReference type="Proteomes" id="UP001595906">
    <property type="component" value="Unassembled WGS sequence"/>
</dbReference>
<evidence type="ECO:0000313" key="2">
    <source>
        <dbReference type="EMBL" id="MFC4233263.1"/>
    </source>
</evidence>
<comment type="caution">
    <text evidence="2">The sequence shown here is derived from an EMBL/GenBank/DDBJ whole genome shotgun (WGS) entry which is preliminary data.</text>
</comment>
<accession>A0ABV8PYS8</accession>
<evidence type="ECO:0000313" key="3">
    <source>
        <dbReference type="Proteomes" id="UP001595906"/>
    </source>
</evidence>
<reference evidence="3" key="1">
    <citation type="journal article" date="2019" name="Int. J. Syst. Evol. Microbiol.">
        <title>The Global Catalogue of Microorganisms (GCM) 10K type strain sequencing project: providing services to taxonomists for standard genome sequencing and annotation.</title>
        <authorList>
            <consortium name="The Broad Institute Genomics Platform"/>
            <consortium name="The Broad Institute Genome Sequencing Center for Infectious Disease"/>
            <person name="Wu L."/>
            <person name="Ma J."/>
        </authorList>
    </citation>
    <scope>NUCLEOTIDE SEQUENCE [LARGE SCALE GENOMIC DNA]</scope>
    <source>
        <strain evidence="3">CECT 8010</strain>
    </source>
</reference>
<organism evidence="2 3">
    <name type="scientific">Parasediminibacterium paludis</name>
    <dbReference type="NCBI Taxonomy" id="908966"/>
    <lineage>
        <taxon>Bacteria</taxon>
        <taxon>Pseudomonadati</taxon>
        <taxon>Bacteroidota</taxon>
        <taxon>Chitinophagia</taxon>
        <taxon>Chitinophagales</taxon>
        <taxon>Chitinophagaceae</taxon>
        <taxon>Parasediminibacterium</taxon>
    </lineage>
</organism>
<gene>
    <name evidence="2" type="ORF">ACFOW1_15280</name>
</gene>